<sequence>MEKCIYCGSTNLEKDVTVETSLRGSICGLKYNSGLLPEHETLHAELCKDCGSVRLYIKDTEHNWI</sequence>
<comment type="caution">
    <text evidence="1">The sequence shown here is derived from an EMBL/GenBank/DDBJ whole genome shotgun (WGS) entry which is preliminary data.</text>
</comment>
<keyword evidence="2" id="KW-1185">Reference proteome</keyword>
<evidence type="ECO:0000313" key="2">
    <source>
        <dbReference type="Proteomes" id="UP000019681"/>
    </source>
</evidence>
<proteinExistence type="predicted"/>
<protein>
    <submittedName>
        <fullName evidence="1">Uncharacterized protein</fullName>
    </submittedName>
</protein>
<dbReference type="Proteomes" id="UP000019681">
    <property type="component" value="Unassembled WGS sequence"/>
</dbReference>
<accession>A0A017RZ60</accession>
<dbReference type="OrthoDB" id="1644422at2"/>
<gene>
    <name evidence="1" type="ORF">Q428_00475</name>
</gene>
<dbReference type="AlphaFoldDB" id="A0A017RZ60"/>
<dbReference type="RefSeq" id="WP_035377168.1">
    <property type="nucleotide sequence ID" value="NZ_AZQP01000001.1"/>
</dbReference>
<name>A0A017RZ60_9CLOT</name>
<dbReference type="EMBL" id="AZQP01000001">
    <property type="protein sequence ID" value="EYE89876.1"/>
    <property type="molecule type" value="Genomic_DNA"/>
</dbReference>
<reference evidence="1 2" key="1">
    <citation type="journal article" date="2014" name="Genome Announc.">
        <title>Draft Genome Sequence of Fervidicella metallireducens Strain AeBT, an Iron-Reducing Thermoanaerobe from the Great Artesian Basin.</title>
        <authorList>
            <person name="Patel B.K."/>
        </authorList>
    </citation>
    <scope>NUCLEOTIDE SEQUENCE [LARGE SCALE GENOMIC DNA]</scope>
    <source>
        <strain evidence="1 2">AeB</strain>
    </source>
</reference>
<evidence type="ECO:0000313" key="1">
    <source>
        <dbReference type="EMBL" id="EYE89876.1"/>
    </source>
</evidence>
<organism evidence="1 2">
    <name type="scientific">Fervidicella metallireducens AeB</name>
    <dbReference type="NCBI Taxonomy" id="1403537"/>
    <lineage>
        <taxon>Bacteria</taxon>
        <taxon>Bacillati</taxon>
        <taxon>Bacillota</taxon>
        <taxon>Clostridia</taxon>
        <taxon>Eubacteriales</taxon>
        <taxon>Clostridiaceae</taxon>
        <taxon>Fervidicella</taxon>
    </lineage>
</organism>